<sequence length="157" mass="17828">MSSKLHQDLYVGVIVIGVSIFLFIKTFGLIEEAARYPQGLLVLFTLFGIFIILKGIKKTKLLREGEELKYDGDEAPLNIKLLKSPLITLAIVVVYVWLLSFIGFFPATILFMASYLGYMQVKSWKAYVFTIVGLNLFIYLVFVMQLNVQLPAGIFFE</sequence>
<dbReference type="STRING" id="571932.SAMN05421743_10497"/>
<keyword evidence="4" id="KW-1185">Reference proteome</keyword>
<dbReference type="Pfam" id="PF07331">
    <property type="entry name" value="TctB"/>
    <property type="match status" value="1"/>
</dbReference>
<gene>
    <name evidence="3" type="ORF">SAMN05421743_10497</name>
</gene>
<accession>A0A1H4AHE2</accession>
<feature type="transmembrane region" description="Helical" evidence="1">
    <location>
        <begin position="9"/>
        <end position="30"/>
    </location>
</feature>
<proteinExistence type="predicted"/>
<keyword evidence="1" id="KW-1133">Transmembrane helix</keyword>
<evidence type="ECO:0000313" key="3">
    <source>
        <dbReference type="EMBL" id="SEA35307.1"/>
    </source>
</evidence>
<evidence type="ECO:0000259" key="2">
    <source>
        <dbReference type="Pfam" id="PF07331"/>
    </source>
</evidence>
<feature type="transmembrane region" description="Helical" evidence="1">
    <location>
        <begin position="124"/>
        <end position="142"/>
    </location>
</feature>
<dbReference type="InterPro" id="IPR009936">
    <property type="entry name" value="DUF1468"/>
</dbReference>
<dbReference type="AlphaFoldDB" id="A0A1H4AHE2"/>
<keyword evidence="1" id="KW-0812">Transmembrane</keyword>
<dbReference type="Proteomes" id="UP000198584">
    <property type="component" value="Unassembled WGS sequence"/>
</dbReference>
<dbReference type="RefSeq" id="WP_093043610.1">
    <property type="nucleotide sequence ID" value="NZ_FNQR01000004.1"/>
</dbReference>
<reference evidence="3 4" key="1">
    <citation type="submission" date="2016-10" db="EMBL/GenBank/DDBJ databases">
        <authorList>
            <person name="de Groot N.N."/>
        </authorList>
    </citation>
    <scope>NUCLEOTIDE SEQUENCE [LARGE SCALE GENOMIC DNA]</scope>
    <source>
        <strain evidence="3 4">CCM7597</strain>
    </source>
</reference>
<evidence type="ECO:0000256" key="1">
    <source>
        <dbReference type="SAM" id="Phobius"/>
    </source>
</evidence>
<feature type="transmembrane region" description="Helical" evidence="1">
    <location>
        <begin position="36"/>
        <end position="53"/>
    </location>
</feature>
<name>A0A1H4AHE2_9BACI</name>
<dbReference type="OrthoDB" id="2086708at2"/>
<feature type="domain" description="DUF1468" evidence="2">
    <location>
        <begin position="11"/>
        <end position="151"/>
    </location>
</feature>
<organism evidence="3 4">
    <name type="scientific">Thalassobacillus cyri</name>
    <dbReference type="NCBI Taxonomy" id="571932"/>
    <lineage>
        <taxon>Bacteria</taxon>
        <taxon>Bacillati</taxon>
        <taxon>Bacillota</taxon>
        <taxon>Bacilli</taxon>
        <taxon>Bacillales</taxon>
        <taxon>Bacillaceae</taxon>
        <taxon>Thalassobacillus</taxon>
    </lineage>
</organism>
<protein>
    <submittedName>
        <fullName evidence="3">Tripartite tricarboxylate transporter TctB family protein</fullName>
    </submittedName>
</protein>
<feature type="transmembrane region" description="Helical" evidence="1">
    <location>
        <begin position="86"/>
        <end position="118"/>
    </location>
</feature>
<dbReference type="EMBL" id="FNQR01000004">
    <property type="protein sequence ID" value="SEA35307.1"/>
    <property type="molecule type" value="Genomic_DNA"/>
</dbReference>
<evidence type="ECO:0000313" key="4">
    <source>
        <dbReference type="Proteomes" id="UP000198584"/>
    </source>
</evidence>
<keyword evidence="1" id="KW-0472">Membrane</keyword>